<name>A0A6I1EQX1_9BURK</name>
<comment type="caution">
    <text evidence="1">The sequence shown here is derived from an EMBL/GenBank/DDBJ whole genome shotgun (WGS) entry which is preliminary data.</text>
</comment>
<dbReference type="AlphaFoldDB" id="A0A6I1EQX1"/>
<dbReference type="InterPro" id="IPR012349">
    <property type="entry name" value="Split_barrel_FMN-bd"/>
</dbReference>
<evidence type="ECO:0000313" key="1">
    <source>
        <dbReference type="EMBL" id="KAB7660994.1"/>
    </source>
</evidence>
<proteinExistence type="predicted"/>
<dbReference type="SUPFAM" id="SSF50475">
    <property type="entry name" value="FMN-binding split barrel"/>
    <property type="match status" value="1"/>
</dbReference>
<dbReference type="OrthoDB" id="9794935at2"/>
<dbReference type="InterPro" id="IPR024747">
    <property type="entry name" value="Pyridox_Oxase-rel"/>
</dbReference>
<evidence type="ECO:0008006" key="3">
    <source>
        <dbReference type="Google" id="ProtNLM"/>
    </source>
</evidence>
<dbReference type="Proteomes" id="UP000430564">
    <property type="component" value="Unassembled WGS sequence"/>
</dbReference>
<dbReference type="Pfam" id="PF12900">
    <property type="entry name" value="Pyridox_ox_2"/>
    <property type="match status" value="1"/>
</dbReference>
<accession>A0A6I1EQX1</accession>
<sequence length="266" mass="29489">MRLEVFFIGFSVFFWKSGLSTIRRFTAPPIAADRRLTGSSTKKPDMVSRRMIVPAALTSAGDPIRNAWIREGDAAVPNESTVNRPMRRKARELTLDQAREVIDFTEHAVLATCDAEGFPYAVPVSPVMVGDALYFHSTGLPGGRKADNMLMNPNVSLCFIGKATTLPQWYSVDFASAVVTGKAHPVTDEKEWREAFEAILRRHAPGNSKVRNDVQFKVRGPLAMVWKVEIEKITGKARGASKWEKGKSISEVQDMGPSAWLKDVPL</sequence>
<reference evidence="1 2" key="1">
    <citation type="submission" date="2019-10" db="EMBL/GenBank/DDBJ databases">
        <title>Genome diversity of Sutterella seckii.</title>
        <authorList>
            <person name="Chaplin A.V."/>
            <person name="Sokolova S.R."/>
            <person name="Mosin K.A."/>
            <person name="Ivanova E.L."/>
            <person name="Kochetkova T.O."/>
            <person name="Goltsov A.Y."/>
            <person name="Trofimov D.Y."/>
            <person name="Efimov B.A."/>
        </authorList>
    </citation>
    <scope>NUCLEOTIDE SEQUENCE [LARGE SCALE GENOMIC DNA]</scope>
    <source>
        <strain evidence="1 2">ASD393</strain>
    </source>
</reference>
<gene>
    <name evidence="1" type="ORF">GBM95_05325</name>
</gene>
<dbReference type="PANTHER" id="PTHR34071:SF2">
    <property type="entry name" value="FLAVIN-NUCLEOTIDE-BINDING PROTEIN"/>
    <property type="match status" value="1"/>
</dbReference>
<evidence type="ECO:0000313" key="2">
    <source>
        <dbReference type="Proteomes" id="UP000430564"/>
    </source>
</evidence>
<protein>
    <recommendedName>
        <fullName evidence="3">Pyridoxamine 5'-phosphate oxidase family protein</fullName>
    </recommendedName>
</protein>
<dbReference type="Gene3D" id="2.30.110.10">
    <property type="entry name" value="Electron Transport, Fmn-binding Protein, Chain A"/>
    <property type="match status" value="1"/>
</dbReference>
<dbReference type="PANTHER" id="PTHR34071">
    <property type="entry name" value="5-NITROIMIDAZOLE ANTIBIOTICS RESISTANCE PROTEIN, NIMA-FAMILY-RELATED PROTEIN-RELATED"/>
    <property type="match status" value="1"/>
</dbReference>
<dbReference type="EMBL" id="WEHX01000024">
    <property type="protein sequence ID" value="KAB7660994.1"/>
    <property type="molecule type" value="Genomic_DNA"/>
</dbReference>
<organism evidence="1 2">
    <name type="scientific">Sutterella seckii</name>
    <dbReference type="NCBI Taxonomy" id="1944635"/>
    <lineage>
        <taxon>Bacteria</taxon>
        <taxon>Pseudomonadati</taxon>
        <taxon>Pseudomonadota</taxon>
        <taxon>Betaproteobacteria</taxon>
        <taxon>Burkholderiales</taxon>
        <taxon>Sutterellaceae</taxon>
        <taxon>Sutterella</taxon>
    </lineage>
</organism>